<dbReference type="GeneID" id="68100009"/>
<comment type="caution">
    <text evidence="1">The sequence shown here is derived from an EMBL/GenBank/DDBJ whole genome shotgun (WGS) entry which is preliminary data.</text>
</comment>
<evidence type="ECO:0000313" key="1">
    <source>
        <dbReference type="EMBL" id="KAG2379416.1"/>
    </source>
</evidence>
<dbReference type="EMBL" id="PYSW02000029">
    <property type="protein sequence ID" value="KAG2379416.1"/>
    <property type="molecule type" value="Genomic_DNA"/>
</dbReference>
<organism evidence="1 2">
    <name type="scientific">Naegleria lovaniensis</name>
    <name type="common">Amoeba</name>
    <dbReference type="NCBI Taxonomy" id="51637"/>
    <lineage>
        <taxon>Eukaryota</taxon>
        <taxon>Discoba</taxon>
        <taxon>Heterolobosea</taxon>
        <taxon>Tetramitia</taxon>
        <taxon>Eutetramitia</taxon>
        <taxon>Vahlkampfiidae</taxon>
        <taxon>Naegleria</taxon>
    </lineage>
</organism>
<reference evidence="1 2" key="1">
    <citation type="journal article" date="2018" name="BMC Genomics">
        <title>The genome of Naegleria lovaniensis, the basis for a comparative approach to unravel pathogenicity factors of the human pathogenic amoeba N. fowleri.</title>
        <authorList>
            <person name="Liechti N."/>
            <person name="Schurch N."/>
            <person name="Bruggmann R."/>
            <person name="Wittwer M."/>
        </authorList>
    </citation>
    <scope>NUCLEOTIDE SEQUENCE [LARGE SCALE GENOMIC DNA]</scope>
    <source>
        <strain evidence="1 2">ATCC 30569</strain>
    </source>
</reference>
<proteinExistence type="predicted"/>
<name>A0AA88GN36_NAELO</name>
<dbReference type="RefSeq" id="XP_044546678.1">
    <property type="nucleotide sequence ID" value="XM_044697533.1"/>
</dbReference>
<gene>
    <name evidence="1" type="ORF">C9374_007555</name>
</gene>
<keyword evidence="2" id="KW-1185">Reference proteome</keyword>
<protein>
    <submittedName>
        <fullName evidence="1">Uncharacterized protein</fullName>
    </submittedName>
</protein>
<dbReference type="Proteomes" id="UP000816034">
    <property type="component" value="Unassembled WGS sequence"/>
</dbReference>
<accession>A0AA88GN36</accession>
<dbReference type="InterPro" id="IPR011050">
    <property type="entry name" value="Pectin_lyase_fold/virulence"/>
</dbReference>
<dbReference type="InterPro" id="IPR012334">
    <property type="entry name" value="Pectin_lyas_fold"/>
</dbReference>
<dbReference type="SUPFAM" id="SSF51126">
    <property type="entry name" value="Pectin lyase-like"/>
    <property type="match status" value="1"/>
</dbReference>
<dbReference type="Gene3D" id="2.160.20.10">
    <property type="entry name" value="Single-stranded right-handed beta-helix, Pectin lyase-like"/>
    <property type="match status" value="1"/>
</dbReference>
<sequence>MDDGSVWPPAFNPSLFKLNGCSTTPLVGRRKTFNVGPGQTYTELNTVPWLSLQAGDVVNIFYRSTPYKTYVGLRSVGNSTHPITINGVTDSSCRRPVISGDGALPADDAKAARFGDYPGGTLAGSGIFMFYRKSSDDYEHSAAFFAFKNLELRDAVYGKSYVTYDGTTRTYDYFTAAIYAVRIKYLLVDNCYIHSNGIGLFTNTRGQSENDYSAYTFVRGSKLDRNGYFNSETEHNLYTQGRRVLVEGCYIGQARDGSSLKDRSSGTVIRYNFVQASARALDLVDSEEETYTPVKSDPLYDYAWVYGNVILNDENSAYGYAGRPIHWGFDKIVSNSRKGSLFFYGNSFLFRTKDGYYTTVFQMGQDGEIPSTSNFTILCWDNVFTNQPSFQKQTYLRLLADSGRLTLHGINYIHSVFDHSRRENAAGIVSTSSEQGAGTLWTGPSTVLDAMTFKPNAGSVLIGAGNSFKPDYSQIEQANPDFKKENLERVAEYYTVSGGIAGARLRPNSLALNVGAK</sequence>
<evidence type="ECO:0000313" key="2">
    <source>
        <dbReference type="Proteomes" id="UP000816034"/>
    </source>
</evidence>
<dbReference type="AlphaFoldDB" id="A0AA88GN36"/>